<dbReference type="Pfam" id="PF01070">
    <property type="entry name" value="FMN_dh"/>
    <property type="match status" value="1"/>
</dbReference>
<evidence type="ECO:0000256" key="1">
    <source>
        <dbReference type="ARBA" id="ARBA00001917"/>
    </source>
</evidence>
<proteinExistence type="predicted"/>
<feature type="compositionally biased region" description="Basic and acidic residues" evidence="3">
    <location>
        <begin position="46"/>
        <end position="55"/>
    </location>
</feature>
<keyword evidence="2" id="KW-0560">Oxidoreductase</keyword>
<evidence type="ECO:0000256" key="3">
    <source>
        <dbReference type="SAM" id="MobiDB-lite"/>
    </source>
</evidence>
<evidence type="ECO:0000313" key="5">
    <source>
        <dbReference type="EMBL" id="TFK77641.1"/>
    </source>
</evidence>
<dbReference type="AlphaFoldDB" id="A0A5C3NIS2"/>
<reference evidence="5 6" key="1">
    <citation type="journal article" date="2019" name="Nat. Ecol. Evol.">
        <title>Megaphylogeny resolves global patterns of mushroom evolution.</title>
        <authorList>
            <person name="Varga T."/>
            <person name="Krizsan K."/>
            <person name="Foldi C."/>
            <person name="Dima B."/>
            <person name="Sanchez-Garcia M."/>
            <person name="Sanchez-Ramirez S."/>
            <person name="Szollosi G.J."/>
            <person name="Szarkandi J.G."/>
            <person name="Papp V."/>
            <person name="Albert L."/>
            <person name="Andreopoulos W."/>
            <person name="Angelini C."/>
            <person name="Antonin V."/>
            <person name="Barry K.W."/>
            <person name="Bougher N.L."/>
            <person name="Buchanan P."/>
            <person name="Buyck B."/>
            <person name="Bense V."/>
            <person name="Catcheside P."/>
            <person name="Chovatia M."/>
            <person name="Cooper J."/>
            <person name="Damon W."/>
            <person name="Desjardin D."/>
            <person name="Finy P."/>
            <person name="Geml J."/>
            <person name="Haridas S."/>
            <person name="Hughes K."/>
            <person name="Justo A."/>
            <person name="Karasinski D."/>
            <person name="Kautmanova I."/>
            <person name="Kiss B."/>
            <person name="Kocsube S."/>
            <person name="Kotiranta H."/>
            <person name="LaButti K.M."/>
            <person name="Lechner B.E."/>
            <person name="Liimatainen K."/>
            <person name="Lipzen A."/>
            <person name="Lukacs Z."/>
            <person name="Mihaltcheva S."/>
            <person name="Morgado L.N."/>
            <person name="Niskanen T."/>
            <person name="Noordeloos M.E."/>
            <person name="Ohm R.A."/>
            <person name="Ortiz-Santana B."/>
            <person name="Ovrebo C."/>
            <person name="Racz N."/>
            <person name="Riley R."/>
            <person name="Savchenko A."/>
            <person name="Shiryaev A."/>
            <person name="Soop K."/>
            <person name="Spirin V."/>
            <person name="Szebenyi C."/>
            <person name="Tomsovsky M."/>
            <person name="Tulloss R.E."/>
            <person name="Uehling J."/>
            <person name="Grigoriev I.V."/>
            <person name="Vagvolgyi C."/>
            <person name="Papp T."/>
            <person name="Martin F.M."/>
            <person name="Miettinen O."/>
            <person name="Hibbett D.S."/>
            <person name="Nagy L.G."/>
        </authorList>
    </citation>
    <scope>NUCLEOTIDE SEQUENCE [LARGE SCALE GENOMIC DNA]</scope>
    <source>
        <strain evidence="5 6">HHB13444</strain>
    </source>
</reference>
<dbReference type="InterPro" id="IPR000262">
    <property type="entry name" value="FMN-dep_DH"/>
</dbReference>
<feature type="domain" description="FMN hydroxy acid dehydrogenase" evidence="4">
    <location>
        <begin position="1"/>
        <end position="87"/>
    </location>
</feature>
<dbReference type="InterPro" id="IPR037396">
    <property type="entry name" value="FMN_HAD"/>
</dbReference>
<dbReference type="GO" id="GO:0004460">
    <property type="term" value="F:L-lactate dehydrogenase (cytochrome) activity"/>
    <property type="evidence" value="ECO:0007669"/>
    <property type="project" value="TreeGrafter"/>
</dbReference>
<evidence type="ECO:0000259" key="4">
    <source>
        <dbReference type="PROSITE" id="PS51349"/>
    </source>
</evidence>
<dbReference type="STRING" id="1314778.A0A5C3NIS2"/>
<dbReference type="EMBL" id="ML213366">
    <property type="protein sequence ID" value="TFK77641.1"/>
    <property type="molecule type" value="Genomic_DNA"/>
</dbReference>
<comment type="cofactor">
    <cofactor evidence="1">
        <name>FMN</name>
        <dbReference type="ChEBI" id="CHEBI:58210"/>
    </cofactor>
</comment>
<dbReference type="PANTHER" id="PTHR10578:SF148">
    <property type="entry name" value="L-LACTATE DEHYDROGENASE (CYTOCHROME)"/>
    <property type="match status" value="1"/>
</dbReference>
<dbReference type="PROSITE" id="PS51349">
    <property type="entry name" value="FMN_HYDROXY_ACID_DH_2"/>
    <property type="match status" value="1"/>
</dbReference>
<dbReference type="PANTHER" id="PTHR10578">
    <property type="entry name" value="S -2-HYDROXY-ACID OXIDASE-RELATED"/>
    <property type="match status" value="1"/>
</dbReference>
<dbReference type="Gene3D" id="3.20.20.70">
    <property type="entry name" value="Aldolase class I"/>
    <property type="match status" value="1"/>
</dbReference>
<protein>
    <recommendedName>
        <fullName evidence="4">FMN hydroxy acid dehydrogenase domain-containing protein</fullName>
    </recommendedName>
</protein>
<dbReference type="InParanoid" id="A0A5C3NIS2"/>
<feature type="compositionally biased region" description="Basic and acidic residues" evidence="3">
    <location>
        <begin position="68"/>
        <end position="87"/>
    </location>
</feature>
<gene>
    <name evidence="5" type="ORF">K466DRAFT_607911</name>
</gene>
<accession>A0A5C3NIS2</accession>
<name>A0A5C3NIS2_9APHY</name>
<dbReference type="SUPFAM" id="SSF51395">
    <property type="entry name" value="FMN-linked oxidoreductases"/>
    <property type="match status" value="1"/>
</dbReference>
<evidence type="ECO:0000256" key="2">
    <source>
        <dbReference type="ARBA" id="ARBA00023002"/>
    </source>
</evidence>
<keyword evidence="6" id="KW-1185">Reference proteome</keyword>
<feature type="non-terminal residue" evidence="5">
    <location>
        <position position="1"/>
    </location>
</feature>
<organism evidence="5 6">
    <name type="scientific">Polyporus arcularius HHB13444</name>
    <dbReference type="NCBI Taxonomy" id="1314778"/>
    <lineage>
        <taxon>Eukaryota</taxon>
        <taxon>Fungi</taxon>
        <taxon>Dikarya</taxon>
        <taxon>Basidiomycota</taxon>
        <taxon>Agaricomycotina</taxon>
        <taxon>Agaricomycetes</taxon>
        <taxon>Polyporales</taxon>
        <taxon>Polyporaceae</taxon>
        <taxon>Polyporus</taxon>
    </lineage>
</organism>
<dbReference type="Proteomes" id="UP000308197">
    <property type="component" value="Unassembled WGS sequence"/>
</dbReference>
<dbReference type="InterPro" id="IPR013785">
    <property type="entry name" value="Aldolase_TIM"/>
</dbReference>
<sequence>PGQVQFLQLYVNKDRAITKKFVQHAEKRGIKGLFITVDAPQLGRREKDMRQKFEAEDPAEVTGNNQESKVDRREVGSLEARARLPEK</sequence>
<dbReference type="GO" id="GO:0006089">
    <property type="term" value="P:lactate metabolic process"/>
    <property type="evidence" value="ECO:0007669"/>
    <property type="project" value="TreeGrafter"/>
</dbReference>
<feature type="region of interest" description="Disordered" evidence="3">
    <location>
        <begin position="46"/>
        <end position="87"/>
    </location>
</feature>
<evidence type="ECO:0000313" key="6">
    <source>
        <dbReference type="Proteomes" id="UP000308197"/>
    </source>
</evidence>